<dbReference type="OrthoDB" id="8442846at2759"/>
<dbReference type="Ensembl" id="ENSMCST00000013596.1">
    <property type="protein sequence ID" value="ENSMCSP00000013247.1"/>
    <property type="gene ID" value="ENSMCSG00000009399.1"/>
</dbReference>
<dbReference type="InterPro" id="IPR013783">
    <property type="entry name" value="Ig-like_fold"/>
</dbReference>
<dbReference type="SMART" id="SM00409">
    <property type="entry name" value="IG"/>
    <property type="match status" value="1"/>
</dbReference>
<dbReference type="Gene3D" id="2.60.40.10">
    <property type="entry name" value="Immunoglobulins"/>
    <property type="match status" value="1"/>
</dbReference>
<dbReference type="SUPFAM" id="SSF48726">
    <property type="entry name" value="Immunoglobulin"/>
    <property type="match status" value="1"/>
</dbReference>
<evidence type="ECO:0000256" key="2">
    <source>
        <dbReference type="ARBA" id="ARBA00022692"/>
    </source>
</evidence>
<protein>
    <recommendedName>
        <fullName evidence="4">Immunoglobulin domain-containing protein</fullName>
    </recommendedName>
</protein>
<dbReference type="AlphaFoldDB" id="A0A8C5TYZ0"/>
<reference evidence="5" key="1">
    <citation type="submission" date="2025-08" db="UniProtKB">
        <authorList>
            <consortium name="Ensembl"/>
        </authorList>
    </citation>
    <scope>IDENTIFICATION</scope>
</reference>
<keyword evidence="3" id="KW-0472">Membrane</keyword>
<dbReference type="InterPro" id="IPR036179">
    <property type="entry name" value="Ig-like_dom_sf"/>
</dbReference>
<organism evidence="5 6">
    <name type="scientific">Malurus cyaneus samueli</name>
    <dbReference type="NCBI Taxonomy" id="2593467"/>
    <lineage>
        <taxon>Eukaryota</taxon>
        <taxon>Metazoa</taxon>
        <taxon>Chordata</taxon>
        <taxon>Craniata</taxon>
        <taxon>Vertebrata</taxon>
        <taxon>Euteleostomi</taxon>
        <taxon>Archelosauria</taxon>
        <taxon>Archosauria</taxon>
        <taxon>Dinosauria</taxon>
        <taxon>Saurischia</taxon>
        <taxon>Theropoda</taxon>
        <taxon>Coelurosauria</taxon>
        <taxon>Aves</taxon>
        <taxon>Neognathae</taxon>
        <taxon>Neoaves</taxon>
        <taxon>Telluraves</taxon>
        <taxon>Australaves</taxon>
        <taxon>Passeriformes</taxon>
        <taxon>Meliphagoidea</taxon>
        <taxon>Maluridae</taxon>
        <taxon>Malurus</taxon>
    </lineage>
</organism>
<dbReference type="Pfam" id="PF07686">
    <property type="entry name" value="V-set"/>
    <property type="match status" value="1"/>
</dbReference>
<feature type="domain" description="Immunoglobulin" evidence="4">
    <location>
        <begin position="32"/>
        <end position="133"/>
    </location>
</feature>
<reference evidence="5" key="2">
    <citation type="submission" date="2025-09" db="UniProtKB">
        <authorList>
            <consortium name="Ensembl"/>
        </authorList>
    </citation>
    <scope>IDENTIFICATION</scope>
</reference>
<comment type="subcellular location">
    <subcellularLocation>
        <location evidence="1">Membrane</location>
    </subcellularLocation>
</comment>
<keyword evidence="2" id="KW-0812">Transmembrane</keyword>
<dbReference type="PANTHER" id="PTHR11860">
    <property type="entry name" value="POLYMERIC-IMMUNOGLOBULIN RECEPTOR"/>
    <property type="match status" value="1"/>
</dbReference>
<evidence type="ECO:0000313" key="6">
    <source>
        <dbReference type="Proteomes" id="UP000694560"/>
    </source>
</evidence>
<dbReference type="GO" id="GO:0004888">
    <property type="term" value="F:transmembrane signaling receptor activity"/>
    <property type="evidence" value="ECO:0007669"/>
    <property type="project" value="TreeGrafter"/>
</dbReference>
<dbReference type="GO" id="GO:0005886">
    <property type="term" value="C:plasma membrane"/>
    <property type="evidence" value="ECO:0007669"/>
    <property type="project" value="TreeGrafter"/>
</dbReference>
<sequence length="237" mass="25352">PELNPALLIAALKPGNPNSAAFPAASTLPRRPRFLSGAVGGSLSFQCHHNPGRPYQRKYLCRWKAGSCSVLLDDQGFVLESHRGRVEMIGSDPKNGSFAVRLRRLRLEDAGWYWCGASSGDSEITAPLKLLVHTGWTLLPGTARWALSPRTAGWALSPRTAGWTVSPRAAGWTLPSRTGGWALSPRTTQPTRAAGWTLSARTGGWRVSPGAAGWALPSRAAGWAVSPRTTQPPRTAG</sequence>
<dbReference type="Proteomes" id="UP000694560">
    <property type="component" value="Unplaced"/>
</dbReference>
<dbReference type="PANTHER" id="PTHR11860:SF87">
    <property type="entry name" value="CMRF35-LIKE MOLECULE 8"/>
    <property type="match status" value="1"/>
</dbReference>
<evidence type="ECO:0000259" key="4">
    <source>
        <dbReference type="SMART" id="SM00409"/>
    </source>
</evidence>
<dbReference type="InterPro" id="IPR003599">
    <property type="entry name" value="Ig_sub"/>
</dbReference>
<dbReference type="CDD" id="cd05716">
    <property type="entry name" value="IgV_pIgR_like"/>
    <property type="match status" value="1"/>
</dbReference>
<evidence type="ECO:0000313" key="5">
    <source>
        <dbReference type="Ensembl" id="ENSMCSP00000013247.1"/>
    </source>
</evidence>
<accession>A0A8C5TYZ0</accession>
<dbReference type="InterPro" id="IPR013106">
    <property type="entry name" value="Ig_V-set"/>
</dbReference>
<keyword evidence="6" id="KW-1185">Reference proteome</keyword>
<name>A0A8C5TYZ0_9PASS</name>
<dbReference type="InterPro" id="IPR050671">
    <property type="entry name" value="CD300_family_receptors"/>
</dbReference>
<evidence type="ECO:0000256" key="3">
    <source>
        <dbReference type="ARBA" id="ARBA00023136"/>
    </source>
</evidence>
<proteinExistence type="predicted"/>
<evidence type="ECO:0000256" key="1">
    <source>
        <dbReference type="ARBA" id="ARBA00004370"/>
    </source>
</evidence>